<evidence type="ECO:0000256" key="7">
    <source>
        <dbReference type="ARBA" id="ARBA00023014"/>
    </source>
</evidence>
<dbReference type="KEGG" id="cvt:B843_01500"/>
<dbReference type="SMART" id="SM00525">
    <property type="entry name" value="FES"/>
    <property type="match status" value="1"/>
</dbReference>
<dbReference type="CDD" id="cd00056">
    <property type="entry name" value="ENDO3c"/>
    <property type="match status" value="1"/>
</dbReference>
<keyword evidence="6 12" id="KW-0408">Iron</keyword>
<dbReference type="InterPro" id="IPR023170">
    <property type="entry name" value="HhH_base_excis_C"/>
</dbReference>
<dbReference type="EC" id="4.2.99.18" evidence="12"/>
<organism evidence="14 15">
    <name type="scientific">Corynebacterium vitaeruminis DSM 20294</name>
    <dbReference type="NCBI Taxonomy" id="1224164"/>
    <lineage>
        <taxon>Bacteria</taxon>
        <taxon>Bacillati</taxon>
        <taxon>Actinomycetota</taxon>
        <taxon>Actinomycetes</taxon>
        <taxon>Mycobacteriales</taxon>
        <taxon>Corynebacteriaceae</taxon>
        <taxon>Corynebacterium</taxon>
    </lineage>
</organism>
<dbReference type="PROSITE" id="PS00764">
    <property type="entry name" value="ENDONUCLEASE_III_1"/>
    <property type="match status" value="1"/>
</dbReference>
<evidence type="ECO:0000256" key="2">
    <source>
        <dbReference type="ARBA" id="ARBA00022485"/>
    </source>
</evidence>
<dbReference type="Gene3D" id="1.10.1670.10">
    <property type="entry name" value="Helix-hairpin-Helix base-excision DNA repair enzymes (C-terminal)"/>
    <property type="match status" value="1"/>
</dbReference>
<protein>
    <recommendedName>
        <fullName evidence="12">Endonuclease III</fullName>
        <ecNumber evidence="12">4.2.99.18</ecNumber>
    </recommendedName>
    <alternativeName>
        <fullName evidence="12">DNA-(apurinic or apyrimidinic site) lyase</fullName>
    </alternativeName>
</protein>
<dbReference type="PATRIC" id="fig|1224164.3.peg.290"/>
<keyword evidence="4 12" id="KW-0227">DNA damage</keyword>
<dbReference type="Pfam" id="PF10576">
    <property type="entry name" value="EndIII_4Fe-2S"/>
    <property type="match status" value="1"/>
</dbReference>
<sequence length="290" mass="31704">MPASSPTDATAITVPDTPPIARVRVGKHRALKGETELGRTRRARRINRALAAGYPDAHCELDFTNTLELVVATVLSAQCTDVRVNQVTPALFARYRTAEDYATADEAELQEIIRPTGFYKAKAGHLIGMGRLLVTDYGGEVPSALEDLVRLPGVGRKTAHVVRGNAFGIPGLTVDTHFGRLVRRLKLTEEEDPVKVERVLAKLIEKKEWTMFSHRIIFHGRRVCHARKPACGACFLAPECPSFGLGPVEPDQAAELVTGDNREHLLCLAGLGQPGENEETTGVEKERNDA</sequence>
<dbReference type="InterPro" id="IPR000445">
    <property type="entry name" value="HhH_motif"/>
</dbReference>
<dbReference type="HOGENOM" id="CLU_012862_3_3_11"/>
<proteinExistence type="inferred from homology"/>
<name>W5XXJ0_9CORY</name>
<dbReference type="GO" id="GO:0051539">
    <property type="term" value="F:4 iron, 4 sulfur cluster binding"/>
    <property type="evidence" value="ECO:0007669"/>
    <property type="project" value="UniProtKB-UniRule"/>
</dbReference>
<comment type="catalytic activity">
    <reaction evidence="12">
        <text>2'-deoxyribonucleotide-(2'-deoxyribose 5'-phosphate)-2'-deoxyribonucleotide-DNA = a 3'-end 2'-deoxyribonucleotide-(2,3-dehydro-2,3-deoxyribose 5'-phosphate)-DNA + a 5'-end 5'-phospho-2'-deoxyribonucleoside-DNA + H(+)</text>
        <dbReference type="Rhea" id="RHEA:66592"/>
        <dbReference type="Rhea" id="RHEA-COMP:13180"/>
        <dbReference type="Rhea" id="RHEA-COMP:16897"/>
        <dbReference type="Rhea" id="RHEA-COMP:17067"/>
        <dbReference type="ChEBI" id="CHEBI:15378"/>
        <dbReference type="ChEBI" id="CHEBI:136412"/>
        <dbReference type="ChEBI" id="CHEBI:157695"/>
        <dbReference type="ChEBI" id="CHEBI:167181"/>
        <dbReference type="EC" id="4.2.99.18"/>
    </reaction>
</comment>
<dbReference type="STRING" id="1224164.B843_01500"/>
<dbReference type="InterPro" id="IPR003265">
    <property type="entry name" value="HhH-GPD_domain"/>
</dbReference>
<dbReference type="SMART" id="SM00478">
    <property type="entry name" value="ENDO3c"/>
    <property type="match status" value="1"/>
</dbReference>
<keyword evidence="14" id="KW-0540">Nuclease</keyword>
<dbReference type="GO" id="GO:0006285">
    <property type="term" value="P:base-excision repair, AP site formation"/>
    <property type="evidence" value="ECO:0007669"/>
    <property type="project" value="TreeGrafter"/>
</dbReference>
<evidence type="ECO:0000256" key="11">
    <source>
        <dbReference type="ARBA" id="ARBA00023295"/>
    </source>
</evidence>
<dbReference type="EMBL" id="CP004353">
    <property type="protein sequence ID" value="AHI21692.1"/>
    <property type="molecule type" value="Genomic_DNA"/>
</dbReference>
<keyword evidence="7 12" id="KW-0411">Iron-sulfur</keyword>
<evidence type="ECO:0000256" key="8">
    <source>
        <dbReference type="ARBA" id="ARBA00023125"/>
    </source>
</evidence>
<dbReference type="RefSeq" id="WP_081751455.1">
    <property type="nucleotide sequence ID" value="NZ_CP004353.1"/>
</dbReference>
<dbReference type="InterPro" id="IPR011257">
    <property type="entry name" value="DNA_glycosylase"/>
</dbReference>
<keyword evidence="15" id="KW-1185">Reference proteome</keyword>
<feature type="binding site" evidence="12">
    <location>
        <position position="224"/>
    </location>
    <ligand>
        <name>[4Fe-4S] cluster</name>
        <dbReference type="ChEBI" id="CHEBI:49883"/>
    </ligand>
</feature>
<feature type="binding site" evidence="12">
    <location>
        <position position="240"/>
    </location>
    <ligand>
        <name>[4Fe-4S] cluster</name>
        <dbReference type="ChEBI" id="CHEBI:49883"/>
    </ligand>
</feature>
<keyword evidence="8 12" id="KW-0238">DNA-binding</keyword>
<evidence type="ECO:0000256" key="10">
    <source>
        <dbReference type="ARBA" id="ARBA00023239"/>
    </source>
</evidence>
<feature type="domain" description="HhH-GPD" evidence="13">
    <location>
        <begin position="75"/>
        <end position="222"/>
    </location>
</feature>
<dbReference type="eggNOG" id="COG0177">
    <property type="taxonomic scope" value="Bacteria"/>
</dbReference>
<dbReference type="Pfam" id="PF00633">
    <property type="entry name" value="HHH"/>
    <property type="match status" value="1"/>
</dbReference>
<dbReference type="FunFam" id="1.10.1670.10:FF:000001">
    <property type="entry name" value="Endonuclease III"/>
    <property type="match status" value="1"/>
</dbReference>
<dbReference type="Pfam" id="PF00730">
    <property type="entry name" value="HhH-GPD"/>
    <property type="match status" value="1"/>
</dbReference>
<dbReference type="FunFam" id="1.10.340.30:FF:000001">
    <property type="entry name" value="Endonuclease III"/>
    <property type="match status" value="1"/>
</dbReference>
<dbReference type="SUPFAM" id="SSF48150">
    <property type="entry name" value="DNA-glycosylase"/>
    <property type="match status" value="1"/>
</dbReference>
<dbReference type="InterPro" id="IPR005759">
    <property type="entry name" value="Nth"/>
</dbReference>
<dbReference type="NCBIfam" id="TIGR01083">
    <property type="entry name" value="nth"/>
    <property type="match status" value="1"/>
</dbReference>
<keyword evidence="11 12" id="KW-0326">Glycosidase</keyword>
<keyword evidence="9 12" id="KW-0234">DNA repair</keyword>
<feature type="binding site" evidence="12">
    <location>
        <position position="234"/>
    </location>
    <ligand>
        <name>[4Fe-4S] cluster</name>
        <dbReference type="ChEBI" id="CHEBI:49883"/>
    </ligand>
</feature>
<evidence type="ECO:0000256" key="4">
    <source>
        <dbReference type="ARBA" id="ARBA00022763"/>
    </source>
</evidence>
<dbReference type="GO" id="GO:0019104">
    <property type="term" value="F:DNA N-glycosylase activity"/>
    <property type="evidence" value="ECO:0007669"/>
    <property type="project" value="UniProtKB-UniRule"/>
</dbReference>
<dbReference type="InterPro" id="IPR004035">
    <property type="entry name" value="Endouclease-III_FeS-bd_BS"/>
</dbReference>
<evidence type="ECO:0000259" key="13">
    <source>
        <dbReference type="SMART" id="SM00478"/>
    </source>
</evidence>
<dbReference type="AlphaFoldDB" id="W5XXJ0"/>
<evidence type="ECO:0000256" key="3">
    <source>
        <dbReference type="ARBA" id="ARBA00022723"/>
    </source>
</evidence>
<evidence type="ECO:0000256" key="1">
    <source>
        <dbReference type="ARBA" id="ARBA00008343"/>
    </source>
</evidence>
<gene>
    <name evidence="12" type="primary">nth</name>
    <name evidence="14" type="ORF">B843_01500</name>
</gene>
<dbReference type="Gene3D" id="1.10.340.30">
    <property type="entry name" value="Hypothetical protein, domain 2"/>
    <property type="match status" value="1"/>
</dbReference>
<dbReference type="PANTHER" id="PTHR10359:SF18">
    <property type="entry name" value="ENDONUCLEASE III"/>
    <property type="match status" value="1"/>
</dbReference>
<keyword evidence="10 12" id="KW-0456">Lyase</keyword>
<dbReference type="GO" id="GO:0003677">
    <property type="term" value="F:DNA binding"/>
    <property type="evidence" value="ECO:0007669"/>
    <property type="project" value="UniProtKB-UniRule"/>
</dbReference>
<keyword evidence="3 12" id="KW-0479">Metal-binding</keyword>
<comment type="function">
    <text evidence="12">DNA repair enzyme that has both DNA N-glycosylase activity and AP-lyase activity. The DNA N-glycosylase activity releases various damaged pyrimidines from DNA by cleaving the N-glycosidic bond, leaving an AP (apurinic/apyrimidinic) site. The AP-lyase activity cleaves the phosphodiester bond 3' to the AP site by a beta-elimination, leaving a 3'-terminal unsaturated sugar and a product with a terminal 5'-phosphate.</text>
</comment>
<reference evidence="14 15" key="1">
    <citation type="submission" date="2013-02" db="EMBL/GenBank/DDBJ databases">
        <title>The complete genome sequence of Corynebacterium vitaeruminis DSM 20294.</title>
        <authorList>
            <person name="Ruckert C."/>
            <person name="Albersmeier A."/>
            <person name="Kalinowski J."/>
        </authorList>
    </citation>
    <scope>NUCLEOTIDE SEQUENCE [LARGE SCALE GENOMIC DNA]</scope>
    <source>
        <strain evidence="15">ATCC 10234</strain>
    </source>
</reference>
<dbReference type="PANTHER" id="PTHR10359">
    <property type="entry name" value="A/G-SPECIFIC ADENINE GLYCOSYLASE/ENDONUCLEASE III"/>
    <property type="match status" value="1"/>
</dbReference>
<comment type="cofactor">
    <cofactor evidence="12">
        <name>[4Fe-4S] cluster</name>
        <dbReference type="ChEBI" id="CHEBI:49883"/>
    </cofactor>
    <text evidence="12">Binds 1 [4Fe-4S] cluster.</text>
</comment>
<dbReference type="GO" id="GO:0140078">
    <property type="term" value="F:class I DNA-(apurinic or apyrimidinic site) endonuclease activity"/>
    <property type="evidence" value="ECO:0007669"/>
    <property type="project" value="UniProtKB-EC"/>
</dbReference>
<evidence type="ECO:0000313" key="14">
    <source>
        <dbReference type="EMBL" id="AHI21692.1"/>
    </source>
</evidence>
<comment type="similarity">
    <text evidence="1 12">Belongs to the Nth/MutY family.</text>
</comment>
<keyword evidence="14" id="KW-0255">Endonuclease</keyword>
<evidence type="ECO:0000256" key="9">
    <source>
        <dbReference type="ARBA" id="ARBA00023204"/>
    </source>
</evidence>
<keyword evidence="5 12" id="KW-0378">Hydrolase</keyword>
<keyword evidence="2 12" id="KW-0004">4Fe-4S</keyword>
<accession>W5XXJ0</accession>
<evidence type="ECO:0000256" key="5">
    <source>
        <dbReference type="ARBA" id="ARBA00022801"/>
    </source>
</evidence>
<evidence type="ECO:0000313" key="15">
    <source>
        <dbReference type="Proteomes" id="UP000019222"/>
    </source>
</evidence>
<feature type="binding site" evidence="12">
    <location>
        <position position="231"/>
    </location>
    <ligand>
        <name>[4Fe-4S] cluster</name>
        <dbReference type="ChEBI" id="CHEBI:49883"/>
    </ligand>
</feature>
<dbReference type="HAMAP" id="MF_00942">
    <property type="entry name" value="Nth"/>
    <property type="match status" value="1"/>
</dbReference>
<evidence type="ECO:0000256" key="12">
    <source>
        <dbReference type="HAMAP-Rule" id="MF_00942"/>
    </source>
</evidence>
<dbReference type="Proteomes" id="UP000019222">
    <property type="component" value="Chromosome"/>
</dbReference>
<dbReference type="GO" id="GO:0046872">
    <property type="term" value="F:metal ion binding"/>
    <property type="evidence" value="ECO:0007669"/>
    <property type="project" value="UniProtKB-KW"/>
</dbReference>
<dbReference type="InterPro" id="IPR003651">
    <property type="entry name" value="Endonuclease3_FeS-loop_motif"/>
</dbReference>
<evidence type="ECO:0000256" key="6">
    <source>
        <dbReference type="ARBA" id="ARBA00023004"/>
    </source>
</evidence>